<dbReference type="Proteomes" id="UP001597112">
    <property type="component" value="Unassembled WGS sequence"/>
</dbReference>
<dbReference type="InterPro" id="IPR032466">
    <property type="entry name" value="Metal_Hydrolase"/>
</dbReference>
<dbReference type="Gene3D" id="2.30.40.10">
    <property type="entry name" value="Urease, subunit C, domain 1"/>
    <property type="match status" value="1"/>
</dbReference>
<dbReference type="InterPro" id="IPR011059">
    <property type="entry name" value="Metal-dep_hydrolase_composite"/>
</dbReference>
<dbReference type="PANTHER" id="PTHR43135">
    <property type="entry name" value="ALPHA-D-RIBOSE 1-METHYLPHOSPHONATE 5-TRIPHOSPHATE DIPHOSPHATASE"/>
    <property type="match status" value="1"/>
</dbReference>
<feature type="domain" description="Amidohydrolase-related" evidence="2">
    <location>
        <begin position="82"/>
        <end position="439"/>
    </location>
</feature>
<evidence type="ECO:0000313" key="4">
    <source>
        <dbReference type="Proteomes" id="UP001597112"/>
    </source>
</evidence>
<dbReference type="RefSeq" id="WP_377573495.1">
    <property type="nucleotide sequence ID" value="NZ_JBHTKA010000001.1"/>
</dbReference>
<dbReference type="EMBL" id="JBHTKA010000001">
    <property type="protein sequence ID" value="MFD0997839.1"/>
    <property type="molecule type" value="Genomic_DNA"/>
</dbReference>
<keyword evidence="4" id="KW-1185">Reference proteome</keyword>
<protein>
    <submittedName>
        <fullName evidence="3">Amidohydrolase family protein</fullName>
    </submittedName>
</protein>
<dbReference type="Pfam" id="PF01979">
    <property type="entry name" value="Amidohydro_1"/>
    <property type="match status" value="1"/>
</dbReference>
<dbReference type="PANTHER" id="PTHR43135:SF3">
    <property type="entry name" value="ALPHA-D-RIBOSE 1-METHYLPHOSPHONATE 5-TRIPHOSPHATE DIPHOSPHATASE"/>
    <property type="match status" value="1"/>
</dbReference>
<dbReference type="Gene3D" id="3.30.110.90">
    <property type="entry name" value="Amidohydrolase"/>
    <property type="match status" value="1"/>
</dbReference>
<dbReference type="Gene3D" id="3.40.50.10910">
    <property type="entry name" value="Amidohydrolase"/>
    <property type="match status" value="1"/>
</dbReference>
<feature type="signal peptide" evidence="1">
    <location>
        <begin position="1"/>
        <end position="21"/>
    </location>
</feature>
<evidence type="ECO:0000259" key="2">
    <source>
        <dbReference type="Pfam" id="PF01979"/>
    </source>
</evidence>
<gene>
    <name evidence="3" type="ORF">ACFQ21_00925</name>
</gene>
<dbReference type="InterPro" id="IPR051781">
    <property type="entry name" value="Metallo-dep_Hydrolase"/>
</dbReference>
<feature type="chain" id="PRO_5046636335" evidence="1">
    <location>
        <begin position="22"/>
        <end position="456"/>
    </location>
</feature>
<evidence type="ECO:0000256" key="1">
    <source>
        <dbReference type="SAM" id="SignalP"/>
    </source>
</evidence>
<sequence length="456" mass="50086">MKKNILSSLLWLFVFYSTSYAQDVINSTQREIVITHVNVVPMDTERVLENQTVVIKDGKITAVGTKAKYSKNAFVIDGQGKYLIPGLAEMHAHVPPVDDIEPMKEVLTLFAVNGITTIRGMLGHPKHLELRSKLQQGEILGPRLYTTGPSFNGISVTSPEAGAEMVRKQKAAGYDYLKLHPGLTRAKFDAIAAAAKEVNIPFAGHVSFGVGVWRAIDAGYSSIDHLDGFIEGLVPGIETMNEQQAGLFAMFIADEADTTQIPRLMKGLKEKNVWVVPTQSLAERWFAPEFTPDMFKADPDAKYMKPETVNQWMDVKKNLMSNPQYNVAEVEQFIRLRRKLILACQQNGVGLLLGCDAPQIFNVPGFSTHHELQYLVRAGLTPYQALRTGTVNVAAYLNRVDAGVIKPGATADVILLAGNPLEDITQTQKIEGVALGGKWITKASIAAALDKLDKTK</sequence>
<keyword evidence="1" id="KW-0732">Signal</keyword>
<name>A0ABW3JWD7_9BACT</name>
<comment type="caution">
    <text evidence="3">The sequence shown here is derived from an EMBL/GenBank/DDBJ whole genome shotgun (WGS) entry which is preliminary data.</text>
</comment>
<dbReference type="SUPFAM" id="SSF51338">
    <property type="entry name" value="Composite domain of metallo-dependent hydrolases"/>
    <property type="match status" value="1"/>
</dbReference>
<proteinExistence type="predicted"/>
<organism evidence="3 4">
    <name type="scientific">Ohtaekwangia kribbensis</name>
    <dbReference type="NCBI Taxonomy" id="688913"/>
    <lineage>
        <taxon>Bacteria</taxon>
        <taxon>Pseudomonadati</taxon>
        <taxon>Bacteroidota</taxon>
        <taxon>Cytophagia</taxon>
        <taxon>Cytophagales</taxon>
        <taxon>Fulvivirgaceae</taxon>
        <taxon>Ohtaekwangia</taxon>
    </lineage>
</organism>
<evidence type="ECO:0000313" key="3">
    <source>
        <dbReference type="EMBL" id="MFD0997839.1"/>
    </source>
</evidence>
<dbReference type="Gene3D" id="1.20.58.520">
    <property type="entry name" value="Amidohydrolase"/>
    <property type="match status" value="1"/>
</dbReference>
<dbReference type="SUPFAM" id="SSF51556">
    <property type="entry name" value="Metallo-dependent hydrolases"/>
    <property type="match status" value="1"/>
</dbReference>
<accession>A0ABW3JWD7</accession>
<reference evidence="4" key="1">
    <citation type="journal article" date="2019" name="Int. J. Syst. Evol. Microbiol.">
        <title>The Global Catalogue of Microorganisms (GCM) 10K type strain sequencing project: providing services to taxonomists for standard genome sequencing and annotation.</title>
        <authorList>
            <consortium name="The Broad Institute Genomics Platform"/>
            <consortium name="The Broad Institute Genome Sequencing Center for Infectious Disease"/>
            <person name="Wu L."/>
            <person name="Ma J."/>
        </authorList>
    </citation>
    <scope>NUCLEOTIDE SEQUENCE [LARGE SCALE GENOMIC DNA]</scope>
    <source>
        <strain evidence="4">CCUG 58938</strain>
    </source>
</reference>
<dbReference type="InterPro" id="IPR006680">
    <property type="entry name" value="Amidohydro-rel"/>
</dbReference>